<accession>A0A6J3M3D9</accession>
<organism evidence="3">
    <name type="scientific">Dissoconium aciculare CBS 342.82</name>
    <dbReference type="NCBI Taxonomy" id="1314786"/>
    <lineage>
        <taxon>Eukaryota</taxon>
        <taxon>Fungi</taxon>
        <taxon>Dikarya</taxon>
        <taxon>Ascomycota</taxon>
        <taxon>Pezizomycotina</taxon>
        <taxon>Dothideomycetes</taxon>
        <taxon>Dothideomycetidae</taxon>
        <taxon>Mycosphaerellales</taxon>
        <taxon>Dissoconiaceae</taxon>
        <taxon>Dissoconium</taxon>
    </lineage>
</organism>
<proteinExistence type="predicted"/>
<evidence type="ECO:0000256" key="1">
    <source>
        <dbReference type="SAM" id="MobiDB-lite"/>
    </source>
</evidence>
<gene>
    <name evidence="3" type="ORF">K489DRAFT_245602</name>
</gene>
<keyword evidence="2" id="KW-1185">Reference proteome</keyword>
<reference evidence="3" key="1">
    <citation type="submission" date="2020-01" db="EMBL/GenBank/DDBJ databases">
        <authorList>
            <consortium name="DOE Joint Genome Institute"/>
            <person name="Haridas S."/>
            <person name="Albert R."/>
            <person name="Binder M."/>
            <person name="Bloem J."/>
            <person name="Labutti K."/>
            <person name="Salamov A."/>
            <person name="Andreopoulos B."/>
            <person name="Baker S.E."/>
            <person name="Barry K."/>
            <person name="Bills G."/>
            <person name="Bluhm B.H."/>
            <person name="Cannon C."/>
            <person name="Castanera R."/>
            <person name="Culley D.E."/>
            <person name="Daum C."/>
            <person name="Ezra D."/>
            <person name="Gonzalez J.B."/>
            <person name="Henrissat B."/>
            <person name="Kuo A."/>
            <person name="Liang C."/>
            <person name="Lipzen A."/>
            <person name="Lutzoni F."/>
            <person name="Magnuson J."/>
            <person name="Mondo S."/>
            <person name="Nolan M."/>
            <person name="Ohm R."/>
            <person name="Pangilinan J."/>
            <person name="Park H.-J."/>
            <person name="Ramirez L."/>
            <person name="Alfaro M."/>
            <person name="Sun H."/>
            <person name="Tritt A."/>
            <person name="Yoshinaga Y."/>
            <person name="Zwiers L.-H."/>
            <person name="Turgeon B.G."/>
            <person name="Goodwin S.B."/>
            <person name="Spatafora J.W."/>
            <person name="Crous P.W."/>
            <person name="Grigoriev I.V."/>
        </authorList>
    </citation>
    <scope>NUCLEOTIDE SEQUENCE</scope>
    <source>
        <strain evidence="3">CBS 342.82</strain>
    </source>
</reference>
<evidence type="ECO:0000313" key="3">
    <source>
        <dbReference type="RefSeq" id="XP_033459551.1"/>
    </source>
</evidence>
<dbReference type="GeneID" id="54357708"/>
<dbReference type="RefSeq" id="XP_033459551.1">
    <property type="nucleotide sequence ID" value="XM_033599909.1"/>
</dbReference>
<evidence type="ECO:0000313" key="2">
    <source>
        <dbReference type="Proteomes" id="UP000504637"/>
    </source>
</evidence>
<dbReference type="AlphaFoldDB" id="A0A6J3M3D9"/>
<sequence length="144" mass="16050">MHVRIGGLVRRATGIERQHLALTAWTVCALKSNARRPPASLEKCTFVDKSLQYTLVQCTQEMQSFTASRPRARGMQPRDSGGHQAASGLGSVGLSPHRASKWRLHVTYSLVLSRTVLNDFWRRMPLLRASAKEKRAKGPSRSLV</sequence>
<reference evidence="3" key="3">
    <citation type="submission" date="2025-08" db="UniProtKB">
        <authorList>
            <consortium name="RefSeq"/>
        </authorList>
    </citation>
    <scope>IDENTIFICATION</scope>
    <source>
        <strain evidence="3">CBS 342.82</strain>
    </source>
</reference>
<reference evidence="3" key="2">
    <citation type="submission" date="2020-04" db="EMBL/GenBank/DDBJ databases">
        <authorList>
            <consortium name="NCBI Genome Project"/>
        </authorList>
    </citation>
    <scope>NUCLEOTIDE SEQUENCE</scope>
    <source>
        <strain evidence="3">CBS 342.82</strain>
    </source>
</reference>
<protein>
    <submittedName>
        <fullName evidence="3">Uncharacterized protein</fullName>
    </submittedName>
</protein>
<dbReference type="Proteomes" id="UP000504637">
    <property type="component" value="Unplaced"/>
</dbReference>
<feature type="region of interest" description="Disordered" evidence="1">
    <location>
        <begin position="66"/>
        <end position="90"/>
    </location>
</feature>
<name>A0A6J3M3D9_9PEZI</name>